<reference evidence="1 2" key="1">
    <citation type="journal article" date="2020" name="Cell">
        <title>Large-Scale Comparative Analyses of Tick Genomes Elucidate Their Genetic Diversity and Vector Capacities.</title>
        <authorList>
            <consortium name="Tick Genome and Microbiome Consortium (TIGMIC)"/>
            <person name="Jia N."/>
            <person name="Wang J."/>
            <person name="Shi W."/>
            <person name="Du L."/>
            <person name="Sun Y."/>
            <person name="Zhan W."/>
            <person name="Jiang J.F."/>
            <person name="Wang Q."/>
            <person name="Zhang B."/>
            <person name="Ji P."/>
            <person name="Bell-Sakyi L."/>
            <person name="Cui X.M."/>
            <person name="Yuan T.T."/>
            <person name="Jiang B.G."/>
            <person name="Yang W.F."/>
            <person name="Lam T.T."/>
            <person name="Chang Q.C."/>
            <person name="Ding S.J."/>
            <person name="Wang X.J."/>
            <person name="Zhu J.G."/>
            <person name="Ruan X.D."/>
            <person name="Zhao L."/>
            <person name="Wei J.T."/>
            <person name="Ye R.Z."/>
            <person name="Que T.C."/>
            <person name="Du C.H."/>
            <person name="Zhou Y.H."/>
            <person name="Cheng J.X."/>
            <person name="Dai P.F."/>
            <person name="Guo W.B."/>
            <person name="Han X.H."/>
            <person name="Huang E.J."/>
            <person name="Li L.F."/>
            <person name="Wei W."/>
            <person name="Gao Y.C."/>
            <person name="Liu J.Z."/>
            <person name="Shao H.Z."/>
            <person name="Wang X."/>
            <person name="Wang C.C."/>
            <person name="Yang T.C."/>
            <person name="Huo Q.B."/>
            <person name="Li W."/>
            <person name="Chen H.Y."/>
            <person name="Chen S.E."/>
            <person name="Zhou L.G."/>
            <person name="Ni X.B."/>
            <person name="Tian J.H."/>
            <person name="Sheng Y."/>
            <person name="Liu T."/>
            <person name="Pan Y.S."/>
            <person name="Xia L.Y."/>
            <person name="Li J."/>
            <person name="Zhao F."/>
            <person name="Cao W.C."/>
        </authorList>
    </citation>
    <scope>NUCLEOTIDE SEQUENCE [LARGE SCALE GENOMIC DNA]</scope>
    <source>
        <strain evidence="1">HaeL-2018</strain>
    </source>
</reference>
<evidence type="ECO:0000313" key="2">
    <source>
        <dbReference type="Proteomes" id="UP000821853"/>
    </source>
</evidence>
<protein>
    <submittedName>
        <fullName evidence="1">Uncharacterized protein</fullName>
    </submittedName>
</protein>
<proteinExistence type="predicted"/>
<organism evidence="1 2">
    <name type="scientific">Haemaphysalis longicornis</name>
    <name type="common">Bush tick</name>
    <dbReference type="NCBI Taxonomy" id="44386"/>
    <lineage>
        <taxon>Eukaryota</taxon>
        <taxon>Metazoa</taxon>
        <taxon>Ecdysozoa</taxon>
        <taxon>Arthropoda</taxon>
        <taxon>Chelicerata</taxon>
        <taxon>Arachnida</taxon>
        <taxon>Acari</taxon>
        <taxon>Parasitiformes</taxon>
        <taxon>Ixodida</taxon>
        <taxon>Ixodoidea</taxon>
        <taxon>Ixodidae</taxon>
        <taxon>Haemaphysalinae</taxon>
        <taxon>Haemaphysalis</taxon>
    </lineage>
</organism>
<accession>A0A9J6FBJ3</accession>
<evidence type="ECO:0000313" key="1">
    <source>
        <dbReference type="EMBL" id="KAH9360119.1"/>
    </source>
</evidence>
<dbReference type="AlphaFoldDB" id="A0A9J6FBJ3"/>
<dbReference type="EMBL" id="JABSTR010000001">
    <property type="protein sequence ID" value="KAH9360119.1"/>
    <property type="molecule type" value="Genomic_DNA"/>
</dbReference>
<comment type="caution">
    <text evidence="1">The sequence shown here is derived from an EMBL/GenBank/DDBJ whole genome shotgun (WGS) entry which is preliminary data.</text>
</comment>
<name>A0A9J6FBJ3_HAELO</name>
<gene>
    <name evidence="1" type="ORF">HPB48_003823</name>
</gene>
<dbReference type="VEuPathDB" id="VectorBase:HLOH_048627"/>
<sequence>MMLDTVASVVLRHLEKAHAQIVLSAQHHHQHLATEDVVEELNLRNTALSSSATEALHPTVVAPSTLLPAKRHLLVDKAKANKQQAAGGKDLVCAPSSLLGSFGAQAEGLMVAAPARTLHEALGEIVTGEGGRRGALTLLCTPLSQLACICTS</sequence>
<keyword evidence="2" id="KW-1185">Reference proteome</keyword>
<dbReference type="Proteomes" id="UP000821853">
    <property type="component" value="Chromosome 1"/>
</dbReference>